<feature type="transmembrane region" description="Helical" evidence="1">
    <location>
        <begin position="20"/>
        <end position="42"/>
    </location>
</feature>
<keyword evidence="1 2" id="KW-0812">Transmembrane</keyword>
<dbReference type="HOGENOM" id="CLU_2030199_0_0_1"/>
<dbReference type="EMBL" id="PSQE01000007">
    <property type="protein sequence ID" value="RHN47511.1"/>
    <property type="molecule type" value="Genomic_DNA"/>
</dbReference>
<name>G7L0J0_MEDTR</name>
<accession>G7L0J0</accession>
<dbReference type="Gramene" id="rna42123">
    <property type="protein sequence ID" value="RHN47511.1"/>
    <property type="gene ID" value="gene42123"/>
</dbReference>
<reference evidence="6" key="4">
    <citation type="journal article" date="2018" name="Nat. Plants">
        <title>Whole-genome landscape of Medicago truncatula symbiotic genes.</title>
        <authorList>
            <person name="Pecrix Y."/>
            <person name="Staton S.E."/>
            <person name="Sallet E."/>
            <person name="Lelandais-Briere C."/>
            <person name="Moreau S."/>
            <person name="Carrere S."/>
            <person name="Blein T."/>
            <person name="Jardinaud M.F."/>
            <person name="Latrasse D."/>
            <person name="Zouine M."/>
            <person name="Zahm M."/>
            <person name="Kreplak J."/>
            <person name="Mayjonade B."/>
            <person name="Satge C."/>
            <person name="Perez M."/>
            <person name="Cauet S."/>
            <person name="Marande W."/>
            <person name="Chantry-Darmon C."/>
            <person name="Lopez-Roques C."/>
            <person name="Bouchez O."/>
            <person name="Berard A."/>
            <person name="Debelle F."/>
            <person name="Munos S."/>
            <person name="Bendahmane A."/>
            <person name="Berges H."/>
            <person name="Niebel A."/>
            <person name="Buitink J."/>
            <person name="Frugier F."/>
            <person name="Benhamed M."/>
            <person name="Crespi M."/>
            <person name="Gouzy J."/>
            <person name="Gamas P."/>
        </authorList>
    </citation>
    <scope>NUCLEOTIDE SEQUENCE [LARGE SCALE GENOMIC DNA]</scope>
    <source>
        <strain evidence="6">cv. Jemalong A17</strain>
    </source>
</reference>
<dbReference type="Proteomes" id="UP000002051">
    <property type="component" value="Unassembled WGS sequence"/>
</dbReference>
<reference evidence="2 5" key="2">
    <citation type="journal article" date="2014" name="BMC Genomics">
        <title>An improved genome release (version Mt4.0) for the model legume Medicago truncatula.</title>
        <authorList>
            <person name="Tang H."/>
            <person name="Krishnakumar V."/>
            <person name="Bidwell S."/>
            <person name="Rosen B."/>
            <person name="Chan A."/>
            <person name="Zhou S."/>
            <person name="Gentzbittel L."/>
            <person name="Childs K.L."/>
            <person name="Yandell M."/>
            <person name="Gundlach H."/>
            <person name="Mayer K.F."/>
            <person name="Schwartz D.C."/>
            <person name="Town C.D."/>
        </authorList>
    </citation>
    <scope>GENOME REANNOTATION</scope>
    <source>
        <strain evidence="4 5">cv. Jemalong A17</strain>
    </source>
</reference>
<evidence type="ECO:0000256" key="1">
    <source>
        <dbReference type="SAM" id="Phobius"/>
    </source>
</evidence>
<dbReference type="AlphaFoldDB" id="G7L0J0"/>
<organism evidence="2 5">
    <name type="scientific">Medicago truncatula</name>
    <name type="common">Barrel medic</name>
    <name type="synonym">Medicago tribuloides</name>
    <dbReference type="NCBI Taxonomy" id="3880"/>
    <lineage>
        <taxon>Eukaryota</taxon>
        <taxon>Viridiplantae</taxon>
        <taxon>Streptophyta</taxon>
        <taxon>Embryophyta</taxon>
        <taxon>Tracheophyta</taxon>
        <taxon>Spermatophyta</taxon>
        <taxon>Magnoliopsida</taxon>
        <taxon>eudicotyledons</taxon>
        <taxon>Gunneridae</taxon>
        <taxon>Pentapetalae</taxon>
        <taxon>rosids</taxon>
        <taxon>fabids</taxon>
        <taxon>Fabales</taxon>
        <taxon>Fabaceae</taxon>
        <taxon>Papilionoideae</taxon>
        <taxon>50 kb inversion clade</taxon>
        <taxon>NPAAA clade</taxon>
        <taxon>Hologalegina</taxon>
        <taxon>IRL clade</taxon>
        <taxon>Trifolieae</taxon>
        <taxon>Medicago</taxon>
    </lineage>
</organism>
<evidence type="ECO:0000313" key="4">
    <source>
        <dbReference type="EnsemblPlants" id="AES80898"/>
    </source>
</evidence>
<gene>
    <name evidence="2" type="ordered locus">MTR_7g086310</name>
    <name evidence="3" type="ORF">MtrunA17_Chr7g0253791</name>
</gene>
<protein>
    <submittedName>
        <fullName evidence="2">Transmembrane protein, putative</fullName>
    </submittedName>
</protein>
<dbReference type="EnsemblPlants" id="AES80898">
    <property type="protein sequence ID" value="AES80898"/>
    <property type="gene ID" value="MTR_7g086310"/>
</dbReference>
<reference evidence="4" key="3">
    <citation type="submission" date="2015-04" db="UniProtKB">
        <authorList>
            <consortium name="EnsemblPlants"/>
        </authorList>
    </citation>
    <scope>IDENTIFICATION</scope>
    <source>
        <strain evidence="4">cv. Jemalong A17</strain>
    </source>
</reference>
<proteinExistence type="predicted"/>
<dbReference type="PaxDb" id="3880-AES80898"/>
<keyword evidence="1" id="KW-0472">Membrane</keyword>
<evidence type="ECO:0000313" key="6">
    <source>
        <dbReference type="Proteomes" id="UP000265566"/>
    </source>
</evidence>
<evidence type="ECO:0000313" key="2">
    <source>
        <dbReference type="EMBL" id="AES80898.1"/>
    </source>
</evidence>
<evidence type="ECO:0000313" key="5">
    <source>
        <dbReference type="Proteomes" id="UP000002051"/>
    </source>
</evidence>
<sequence length="122" mass="14068">MAIEVEQWTRLWLKDNLPLGYAMNCETLLNYVIYISFSSYYIKKKQIIGQYSGVGVATPCLWWIRPWLLVAHYGLDGHGFIGIVAVERDFRHVGETLQLSLNWSPLMLPTPPSWRGGVLRRS</sequence>
<dbReference type="EMBL" id="CM001223">
    <property type="protein sequence ID" value="AES80898.1"/>
    <property type="molecule type" value="Genomic_DNA"/>
</dbReference>
<dbReference type="Proteomes" id="UP000265566">
    <property type="component" value="Chromosome 7"/>
</dbReference>
<evidence type="ECO:0000313" key="3">
    <source>
        <dbReference type="EMBL" id="RHN47511.1"/>
    </source>
</evidence>
<reference evidence="2 5" key="1">
    <citation type="journal article" date="2011" name="Nature">
        <title>The Medicago genome provides insight into the evolution of rhizobial symbioses.</title>
        <authorList>
            <person name="Young N.D."/>
            <person name="Debelle F."/>
            <person name="Oldroyd G.E."/>
            <person name="Geurts R."/>
            <person name="Cannon S.B."/>
            <person name="Udvardi M.K."/>
            <person name="Benedito V.A."/>
            <person name="Mayer K.F."/>
            <person name="Gouzy J."/>
            <person name="Schoof H."/>
            <person name="Van de Peer Y."/>
            <person name="Proost S."/>
            <person name="Cook D.R."/>
            <person name="Meyers B.C."/>
            <person name="Spannagl M."/>
            <person name="Cheung F."/>
            <person name="De Mita S."/>
            <person name="Krishnakumar V."/>
            <person name="Gundlach H."/>
            <person name="Zhou S."/>
            <person name="Mudge J."/>
            <person name="Bharti A.K."/>
            <person name="Murray J.D."/>
            <person name="Naoumkina M.A."/>
            <person name="Rosen B."/>
            <person name="Silverstein K.A."/>
            <person name="Tang H."/>
            <person name="Rombauts S."/>
            <person name="Zhao P.X."/>
            <person name="Zhou P."/>
            <person name="Barbe V."/>
            <person name="Bardou P."/>
            <person name="Bechner M."/>
            <person name="Bellec A."/>
            <person name="Berger A."/>
            <person name="Berges H."/>
            <person name="Bidwell S."/>
            <person name="Bisseling T."/>
            <person name="Choisne N."/>
            <person name="Couloux A."/>
            <person name="Denny R."/>
            <person name="Deshpande S."/>
            <person name="Dai X."/>
            <person name="Doyle J.J."/>
            <person name="Dudez A.M."/>
            <person name="Farmer A.D."/>
            <person name="Fouteau S."/>
            <person name="Franken C."/>
            <person name="Gibelin C."/>
            <person name="Gish J."/>
            <person name="Goldstein S."/>
            <person name="Gonzalez A.J."/>
            <person name="Green P.J."/>
            <person name="Hallab A."/>
            <person name="Hartog M."/>
            <person name="Hua A."/>
            <person name="Humphray S.J."/>
            <person name="Jeong D.H."/>
            <person name="Jing Y."/>
            <person name="Jocker A."/>
            <person name="Kenton S.M."/>
            <person name="Kim D.J."/>
            <person name="Klee K."/>
            <person name="Lai H."/>
            <person name="Lang C."/>
            <person name="Lin S."/>
            <person name="Macmil S.L."/>
            <person name="Magdelenat G."/>
            <person name="Matthews L."/>
            <person name="McCorrison J."/>
            <person name="Monaghan E.L."/>
            <person name="Mun J.H."/>
            <person name="Najar F.Z."/>
            <person name="Nicholson C."/>
            <person name="Noirot C."/>
            <person name="O'Bleness M."/>
            <person name="Paule C.R."/>
            <person name="Poulain J."/>
            <person name="Prion F."/>
            <person name="Qin B."/>
            <person name="Qu C."/>
            <person name="Retzel E.F."/>
            <person name="Riddle C."/>
            <person name="Sallet E."/>
            <person name="Samain S."/>
            <person name="Samson N."/>
            <person name="Sanders I."/>
            <person name="Saurat O."/>
            <person name="Scarpelli C."/>
            <person name="Schiex T."/>
            <person name="Segurens B."/>
            <person name="Severin A.J."/>
            <person name="Sherrier D.J."/>
            <person name="Shi R."/>
            <person name="Sims S."/>
            <person name="Singer S.R."/>
            <person name="Sinharoy S."/>
            <person name="Sterck L."/>
            <person name="Viollet A."/>
            <person name="Wang B.B."/>
            <person name="Wang K."/>
            <person name="Wang M."/>
            <person name="Wang X."/>
            <person name="Warfsmann J."/>
            <person name="Weissenbach J."/>
            <person name="White D.D."/>
            <person name="White J.D."/>
            <person name="Wiley G.B."/>
            <person name="Wincker P."/>
            <person name="Xing Y."/>
            <person name="Yang L."/>
            <person name="Yao Z."/>
            <person name="Ying F."/>
            <person name="Zhai J."/>
            <person name="Zhou L."/>
            <person name="Zuber A."/>
            <person name="Denarie J."/>
            <person name="Dixon R.A."/>
            <person name="May G.D."/>
            <person name="Schwartz D.C."/>
            <person name="Rogers J."/>
            <person name="Quetier F."/>
            <person name="Town C.D."/>
            <person name="Roe B.A."/>
        </authorList>
    </citation>
    <scope>NUCLEOTIDE SEQUENCE [LARGE SCALE GENOMIC DNA]</scope>
    <source>
        <strain evidence="2">A17</strain>
        <strain evidence="4 5">cv. Jemalong A17</strain>
    </source>
</reference>
<reference evidence="3" key="5">
    <citation type="journal article" date="2018" name="Nat. Plants">
        <title>Whole-genome landscape of Medicago truncatula symbiotic genes.</title>
        <authorList>
            <person name="Pecrix Y."/>
            <person name="Gamas P."/>
            <person name="Carrere S."/>
        </authorList>
    </citation>
    <scope>NUCLEOTIDE SEQUENCE</scope>
    <source>
        <tissue evidence="3">Leaves</tissue>
    </source>
</reference>
<keyword evidence="1" id="KW-1133">Transmembrane helix</keyword>
<keyword evidence="5" id="KW-1185">Reference proteome</keyword>